<name>A0A426ZVN2_ENSVE</name>
<accession>A0A426ZVN2</accession>
<protein>
    <submittedName>
        <fullName evidence="2">Uncharacterized protein</fullName>
    </submittedName>
</protein>
<dbReference type="Proteomes" id="UP000287651">
    <property type="component" value="Unassembled WGS sequence"/>
</dbReference>
<sequence>MSCAICSSRFPWELGAGTAFTLIFSSPATKRHEERSPKPRFLRSLPDPNPSLSIVQIFPSKARDGGRGRKKLERRKVAREEEIFRSLSSV</sequence>
<dbReference type="AlphaFoldDB" id="A0A426ZVN2"/>
<evidence type="ECO:0000313" key="2">
    <source>
        <dbReference type="EMBL" id="RRT68049.1"/>
    </source>
</evidence>
<evidence type="ECO:0000313" key="3">
    <source>
        <dbReference type="Proteomes" id="UP000287651"/>
    </source>
</evidence>
<gene>
    <name evidence="2" type="ORF">B296_00017933</name>
</gene>
<reference evidence="2 3" key="1">
    <citation type="journal article" date="2014" name="Agronomy (Basel)">
        <title>A Draft Genome Sequence for Ensete ventricosum, the Drought-Tolerant Tree Against Hunger.</title>
        <authorList>
            <person name="Harrison J."/>
            <person name="Moore K.A."/>
            <person name="Paszkiewicz K."/>
            <person name="Jones T."/>
            <person name="Grant M."/>
            <person name="Ambacheew D."/>
            <person name="Muzemil S."/>
            <person name="Studholme D.J."/>
        </authorList>
    </citation>
    <scope>NUCLEOTIDE SEQUENCE [LARGE SCALE GENOMIC DNA]</scope>
</reference>
<comment type="caution">
    <text evidence="2">The sequence shown here is derived from an EMBL/GenBank/DDBJ whole genome shotgun (WGS) entry which is preliminary data.</text>
</comment>
<dbReference type="EMBL" id="AMZH03004824">
    <property type="protein sequence ID" value="RRT68049.1"/>
    <property type="molecule type" value="Genomic_DNA"/>
</dbReference>
<organism evidence="2 3">
    <name type="scientific">Ensete ventricosum</name>
    <name type="common">Abyssinian banana</name>
    <name type="synonym">Musa ensete</name>
    <dbReference type="NCBI Taxonomy" id="4639"/>
    <lineage>
        <taxon>Eukaryota</taxon>
        <taxon>Viridiplantae</taxon>
        <taxon>Streptophyta</taxon>
        <taxon>Embryophyta</taxon>
        <taxon>Tracheophyta</taxon>
        <taxon>Spermatophyta</taxon>
        <taxon>Magnoliopsida</taxon>
        <taxon>Liliopsida</taxon>
        <taxon>Zingiberales</taxon>
        <taxon>Musaceae</taxon>
        <taxon>Ensete</taxon>
    </lineage>
</organism>
<evidence type="ECO:0000256" key="1">
    <source>
        <dbReference type="SAM" id="MobiDB-lite"/>
    </source>
</evidence>
<feature type="region of interest" description="Disordered" evidence="1">
    <location>
        <begin position="27"/>
        <end position="49"/>
    </location>
</feature>
<proteinExistence type="predicted"/>